<dbReference type="Pfam" id="PF00069">
    <property type="entry name" value="Pkinase"/>
    <property type="match status" value="1"/>
</dbReference>
<dbReference type="EC" id="2.7.11.1" evidence="2"/>
<dbReference type="AlphaFoldDB" id="A2EXP9"/>
<keyword evidence="6 11" id="KW-0418">Kinase</keyword>
<dbReference type="SUPFAM" id="SSF56112">
    <property type="entry name" value="Protein kinase-like (PK-like)"/>
    <property type="match status" value="1"/>
</dbReference>
<protein>
    <recommendedName>
        <fullName evidence="2">non-specific serine/threonine protein kinase</fullName>
        <ecNumber evidence="2">2.7.11.1</ecNumber>
    </recommendedName>
</protein>
<evidence type="ECO:0000256" key="4">
    <source>
        <dbReference type="ARBA" id="ARBA00022679"/>
    </source>
</evidence>
<dbReference type="RefSeq" id="XP_001314798.1">
    <property type="nucleotide sequence ID" value="XM_001314764.1"/>
</dbReference>
<gene>
    <name evidence="11" type="ORF">TVAG_116130</name>
</gene>
<dbReference type="PROSITE" id="PS50011">
    <property type="entry name" value="PROTEIN_KINASE_DOM"/>
    <property type="match status" value="1"/>
</dbReference>
<evidence type="ECO:0000256" key="8">
    <source>
        <dbReference type="ARBA" id="ARBA00047899"/>
    </source>
</evidence>
<comment type="similarity">
    <text evidence="1">Belongs to the protein kinase superfamily. STE Ser/Thr protein kinase family. STE20 subfamily.</text>
</comment>
<name>A2EXP9_TRIV3</name>
<evidence type="ECO:0000313" key="11">
    <source>
        <dbReference type="EMBL" id="EAY02559.1"/>
    </source>
</evidence>
<dbReference type="InterPro" id="IPR011009">
    <property type="entry name" value="Kinase-like_dom_sf"/>
</dbReference>
<dbReference type="OMA" id="WMAAISI"/>
<dbReference type="InParanoid" id="A2EXP9"/>
<dbReference type="InterPro" id="IPR000095">
    <property type="entry name" value="CRIB_dom"/>
</dbReference>
<reference evidence="11" key="1">
    <citation type="submission" date="2006-10" db="EMBL/GenBank/DDBJ databases">
        <authorList>
            <person name="Amadeo P."/>
            <person name="Zhao Q."/>
            <person name="Wortman J."/>
            <person name="Fraser-Liggett C."/>
            <person name="Carlton J."/>
        </authorList>
    </citation>
    <scope>NUCLEOTIDE SEQUENCE</scope>
    <source>
        <strain evidence="11">G3</strain>
    </source>
</reference>
<evidence type="ECO:0000259" key="10">
    <source>
        <dbReference type="PROSITE" id="PS50011"/>
    </source>
</evidence>
<dbReference type="PANTHER" id="PTHR45832:SF22">
    <property type="entry name" value="SERINE_THREONINE-PROTEIN KINASE SAMKA-RELATED"/>
    <property type="match status" value="1"/>
</dbReference>
<dbReference type="SMR" id="A2EXP9"/>
<evidence type="ECO:0000256" key="6">
    <source>
        <dbReference type="ARBA" id="ARBA00022777"/>
    </source>
</evidence>
<dbReference type="Proteomes" id="UP000001542">
    <property type="component" value="Unassembled WGS sequence"/>
</dbReference>
<dbReference type="STRING" id="5722.A2EXP9"/>
<keyword evidence="12" id="KW-1185">Reference proteome</keyword>
<keyword evidence="5" id="KW-0547">Nucleotide-binding</keyword>
<dbReference type="VEuPathDB" id="TrichDB:TVAG_116130"/>
<dbReference type="SMART" id="SM00220">
    <property type="entry name" value="S_TKc"/>
    <property type="match status" value="1"/>
</dbReference>
<evidence type="ECO:0000256" key="3">
    <source>
        <dbReference type="ARBA" id="ARBA00022527"/>
    </source>
</evidence>
<evidence type="ECO:0000256" key="2">
    <source>
        <dbReference type="ARBA" id="ARBA00012513"/>
    </source>
</evidence>
<dbReference type="Gene3D" id="1.10.510.10">
    <property type="entry name" value="Transferase(Phosphotransferase) domain 1"/>
    <property type="match status" value="1"/>
</dbReference>
<dbReference type="KEGG" id="tva:4760399"/>
<dbReference type="GO" id="GO:0004674">
    <property type="term" value="F:protein serine/threonine kinase activity"/>
    <property type="evidence" value="ECO:0000318"/>
    <property type="project" value="GO_Central"/>
</dbReference>
<evidence type="ECO:0000256" key="7">
    <source>
        <dbReference type="ARBA" id="ARBA00022840"/>
    </source>
</evidence>
<dbReference type="OrthoDB" id="1022360at2759"/>
<dbReference type="GO" id="GO:0005524">
    <property type="term" value="F:ATP binding"/>
    <property type="evidence" value="ECO:0007669"/>
    <property type="project" value="UniProtKB-KW"/>
</dbReference>
<dbReference type="InterPro" id="IPR033923">
    <property type="entry name" value="PAK_BD"/>
</dbReference>
<dbReference type="FunFam" id="1.10.510.10:FF:000802">
    <property type="entry name" value="Serine/threonine protein kinase"/>
    <property type="match status" value="1"/>
</dbReference>
<feature type="domain" description="Protein kinase" evidence="10">
    <location>
        <begin position="171"/>
        <end position="421"/>
    </location>
</feature>
<evidence type="ECO:0000256" key="5">
    <source>
        <dbReference type="ARBA" id="ARBA00022741"/>
    </source>
</evidence>
<dbReference type="Pfam" id="PF00786">
    <property type="entry name" value="PBD"/>
    <property type="match status" value="1"/>
</dbReference>
<dbReference type="VEuPathDB" id="TrichDB:TVAGG3_0222490"/>
<dbReference type="PANTHER" id="PTHR45832">
    <property type="entry name" value="SERINE/THREONINE-PROTEIN KINASE SAMKA-RELATED-RELATED"/>
    <property type="match status" value="1"/>
</dbReference>
<dbReference type="InterPro" id="IPR000719">
    <property type="entry name" value="Prot_kinase_dom"/>
</dbReference>
<dbReference type="EMBL" id="DS113532">
    <property type="protein sequence ID" value="EAY02559.1"/>
    <property type="molecule type" value="Genomic_DNA"/>
</dbReference>
<dbReference type="FunFam" id="3.90.810.10:FF:000005">
    <property type="entry name" value="Non-specific serine/threonine protein kinase"/>
    <property type="match status" value="1"/>
</dbReference>
<evidence type="ECO:0000256" key="9">
    <source>
        <dbReference type="ARBA" id="ARBA00048679"/>
    </source>
</evidence>
<dbReference type="CDD" id="cd06614">
    <property type="entry name" value="STKc_PAK"/>
    <property type="match status" value="1"/>
</dbReference>
<reference evidence="11" key="2">
    <citation type="journal article" date="2007" name="Science">
        <title>Draft genome sequence of the sexually transmitted pathogen Trichomonas vaginalis.</title>
        <authorList>
            <person name="Carlton J.M."/>
            <person name="Hirt R.P."/>
            <person name="Silva J.C."/>
            <person name="Delcher A.L."/>
            <person name="Schatz M."/>
            <person name="Zhao Q."/>
            <person name="Wortman J.R."/>
            <person name="Bidwell S.L."/>
            <person name="Alsmark U.C.M."/>
            <person name="Besteiro S."/>
            <person name="Sicheritz-Ponten T."/>
            <person name="Noel C.J."/>
            <person name="Dacks J.B."/>
            <person name="Foster P.G."/>
            <person name="Simillion C."/>
            <person name="Van de Peer Y."/>
            <person name="Miranda-Saavedra D."/>
            <person name="Barton G.J."/>
            <person name="Westrop G.D."/>
            <person name="Mueller S."/>
            <person name="Dessi D."/>
            <person name="Fiori P.L."/>
            <person name="Ren Q."/>
            <person name="Paulsen I."/>
            <person name="Zhang H."/>
            <person name="Bastida-Corcuera F.D."/>
            <person name="Simoes-Barbosa A."/>
            <person name="Brown M.T."/>
            <person name="Hayes R.D."/>
            <person name="Mukherjee M."/>
            <person name="Okumura C.Y."/>
            <person name="Schneider R."/>
            <person name="Smith A.J."/>
            <person name="Vanacova S."/>
            <person name="Villalvazo M."/>
            <person name="Haas B.J."/>
            <person name="Pertea M."/>
            <person name="Feldblyum T.V."/>
            <person name="Utterback T.R."/>
            <person name="Shu C.L."/>
            <person name="Osoegawa K."/>
            <person name="de Jong P.J."/>
            <person name="Hrdy I."/>
            <person name="Horvathova L."/>
            <person name="Zubacova Z."/>
            <person name="Dolezal P."/>
            <person name="Malik S.B."/>
            <person name="Logsdon J.M. Jr."/>
            <person name="Henze K."/>
            <person name="Gupta A."/>
            <person name="Wang C.C."/>
            <person name="Dunne R.L."/>
            <person name="Upcroft J.A."/>
            <person name="Upcroft P."/>
            <person name="White O."/>
            <person name="Salzberg S.L."/>
            <person name="Tang P."/>
            <person name="Chiu C.-H."/>
            <person name="Lee Y.-S."/>
            <person name="Embley T.M."/>
            <person name="Coombs G.H."/>
            <person name="Mottram J.C."/>
            <person name="Tachezy J."/>
            <person name="Fraser-Liggett C.M."/>
            <person name="Johnson P.J."/>
        </authorList>
    </citation>
    <scope>NUCLEOTIDE SEQUENCE [LARGE SCALE GENOMIC DNA]</scope>
    <source>
        <strain evidence="11">G3</strain>
    </source>
</reference>
<dbReference type="eggNOG" id="KOG0578">
    <property type="taxonomic scope" value="Eukaryota"/>
</dbReference>
<dbReference type="InterPro" id="IPR036936">
    <property type="entry name" value="CRIB_dom_sf"/>
</dbReference>
<dbReference type="InterPro" id="IPR051931">
    <property type="entry name" value="PAK3-like"/>
</dbReference>
<keyword evidence="3" id="KW-0723">Serine/threonine-protein kinase</keyword>
<accession>A2EXP9</accession>
<keyword evidence="4" id="KW-0808">Transferase</keyword>
<keyword evidence="7" id="KW-0067">ATP-binding</keyword>
<dbReference type="GO" id="GO:0005737">
    <property type="term" value="C:cytoplasm"/>
    <property type="evidence" value="ECO:0000318"/>
    <property type="project" value="GO_Central"/>
</dbReference>
<dbReference type="SMART" id="SM00285">
    <property type="entry name" value="PBD"/>
    <property type="match status" value="2"/>
</dbReference>
<dbReference type="Gene3D" id="3.90.810.10">
    <property type="entry name" value="CRIB domain"/>
    <property type="match status" value="1"/>
</dbReference>
<evidence type="ECO:0000313" key="12">
    <source>
        <dbReference type="Proteomes" id="UP000001542"/>
    </source>
</evidence>
<dbReference type="CDD" id="cd01093">
    <property type="entry name" value="CRIB_PAK_like"/>
    <property type="match status" value="1"/>
</dbReference>
<comment type="catalytic activity">
    <reaction evidence="8">
        <text>L-threonyl-[protein] + ATP = O-phospho-L-threonyl-[protein] + ADP + H(+)</text>
        <dbReference type="Rhea" id="RHEA:46608"/>
        <dbReference type="Rhea" id="RHEA-COMP:11060"/>
        <dbReference type="Rhea" id="RHEA-COMP:11605"/>
        <dbReference type="ChEBI" id="CHEBI:15378"/>
        <dbReference type="ChEBI" id="CHEBI:30013"/>
        <dbReference type="ChEBI" id="CHEBI:30616"/>
        <dbReference type="ChEBI" id="CHEBI:61977"/>
        <dbReference type="ChEBI" id="CHEBI:456216"/>
        <dbReference type="EC" id="2.7.11.1"/>
    </reaction>
</comment>
<evidence type="ECO:0000256" key="1">
    <source>
        <dbReference type="ARBA" id="ARBA00008874"/>
    </source>
</evidence>
<comment type="catalytic activity">
    <reaction evidence="9">
        <text>L-seryl-[protein] + ATP = O-phospho-L-seryl-[protein] + ADP + H(+)</text>
        <dbReference type="Rhea" id="RHEA:17989"/>
        <dbReference type="Rhea" id="RHEA-COMP:9863"/>
        <dbReference type="Rhea" id="RHEA-COMP:11604"/>
        <dbReference type="ChEBI" id="CHEBI:15378"/>
        <dbReference type="ChEBI" id="CHEBI:29999"/>
        <dbReference type="ChEBI" id="CHEBI:30616"/>
        <dbReference type="ChEBI" id="CHEBI:83421"/>
        <dbReference type="ChEBI" id="CHEBI:456216"/>
        <dbReference type="EC" id="2.7.11.1"/>
    </reaction>
</comment>
<organism evidence="11 12">
    <name type="scientific">Trichomonas vaginalis (strain ATCC PRA-98 / G3)</name>
    <dbReference type="NCBI Taxonomy" id="412133"/>
    <lineage>
        <taxon>Eukaryota</taxon>
        <taxon>Metamonada</taxon>
        <taxon>Parabasalia</taxon>
        <taxon>Trichomonadida</taxon>
        <taxon>Trichomonadidae</taxon>
        <taxon>Trichomonas</taxon>
    </lineage>
</organism>
<dbReference type="FunCoup" id="A2EXP9">
    <property type="interactions" value="536"/>
</dbReference>
<sequence>MSHKLVKKQNISNPYDVRDGIHLTIDEATGRYLNVPRCLLNAIPQDIAGSIINDDEIAPELRPTTTGRNMMYLPDFQKRVNISAPYELEHLTHVTFDPQKGFVGLPPEWDKILKKSGFQKEEIEENPKGVLDVMKFMQKPMSSSPPSQVEDTTTLPPIQEVVTKTNPKSFLKNMESIDEGSTCKIYRADNPQTGEAVAVKEMTLTDKNRQTLFDETRLMATMSHPNIIKFYSAHLIENTLWILMELMDGGSLTNVATYCDVQEPHIAYFAREVLQALDYMHKHNKIHRDIKTDNVLLKSDGEVRLADFGYTAQLESRDQTRKSIVGTPYWMAPELIKYQPYSYGVDIWSLGIMCRELAEGEPPYVDSPPMRALFLISTKGIPPISDRENRSTEFLDFLDLCLSMDPHARPSAETLLQHPFITRACDRKYIVPLIELAKQLAAQEEFDDF</sequence>
<proteinExistence type="inferred from homology"/>